<dbReference type="Proteomes" id="UP000219901">
    <property type="component" value="Unassembled WGS sequence"/>
</dbReference>
<protein>
    <submittedName>
        <fullName evidence="1">Uncharacterized protein</fullName>
    </submittedName>
</protein>
<dbReference type="AlphaFoldDB" id="A0A2A7A300"/>
<proteinExistence type="predicted"/>
<evidence type="ECO:0000313" key="2">
    <source>
        <dbReference type="Proteomes" id="UP000219901"/>
    </source>
</evidence>
<sequence>MKEIGGYIELDTYTGAMLHEKAIALNCGRGALEYLCEAKMIRKLYLPYFLCDSVPNLCKKK</sequence>
<gene>
    <name evidence="1" type="ORF">CGS55_03800</name>
</gene>
<accession>A0A2A7A300</accession>
<evidence type="ECO:0000313" key="1">
    <source>
        <dbReference type="EMBL" id="PDX73393.1"/>
    </source>
</evidence>
<dbReference type="EMBL" id="NMTV01000025">
    <property type="protein sequence ID" value="PDX73393.1"/>
    <property type="molecule type" value="Genomic_DNA"/>
</dbReference>
<comment type="caution">
    <text evidence="1">The sequence shown here is derived from an EMBL/GenBank/DDBJ whole genome shotgun (WGS) entry which is preliminary data.</text>
</comment>
<reference evidence="1 2" key="1">
    <citation type="journal article" date="2017" name="Front. Microbiol.">
        <title>New Insights into the Diversity of the Genus Faecalibacterium.</title>
        <authorList>
            <person name="Benevides L."/>
            <person name="Burman S."/>
            <person name="Martin R."/>
            <person name="Robert V."/>
            <person name="Thomas M."/>
            <person name="Miquel S."/>
            <person name="Chain F."/>
            <person name="Sokol H."/>
            <person name="Bermudez-Humaran L.G."/>
            <person name="Morrison M."/>
            <person name="Langella P."/>
            <person name="Azevedo V.A."/>
            <person name="Chatel J.M."/>
            <person name="Soares S."/>
        </authorList>
    </citation>
    <scope>NUCLEOTIDE SEQUENCE [LARGE SCALE GENOMIC DNA]</scope>
    <source>
        <strain evidence="1 2">CNCM I 4546</strain>
    </source>
</reference>
<organism evidence="1 2">
    <name type="scientific">Faecalibacterium prausnitzii</name>
    <dbReference type="NCBI Taxonomy" id="853"/>
    <lineage>
        <taxon>Bacteria</taxon>
        <taxon>Bacillati</taxon>
        <taxon>Bacillota</taxon>
        <taxon>Clostridia</taxon>
        <taxon>Eubacteriales</taxon>
        <taxon>Oscillospiraceae</taxon>
        <taxon>Faecalibacterium</taxon>
    </lineage>
</organism>
<name>A0A2A7A300_9FIRM</name>